<feature type="region of interest" description="Disordered" evidence="1">
    <location>
        <begin position="1"/>
        <end position="48"/>
    </location>
</feature>
<dbReference type="Gene3D" id="6.10.110.10">
    <property type="match status" value="1"/>
</dbReference>
<evidence type="ECO:0000256" key="1">
    <source>
        <dbReference type="SAM" id="MobiDB-lite"/>
    </source>
</evidence>
<evidence type="ECO:0000259" key="2">
    <source>
        <dbReference type="Pfam" id="PF04927"/>
    </source>
</evidence>
<comment type="caution">
    <text evidence="3">The sequence shown here is derived from an EMBL/GenBank/DDBJ whole genome shotgun (WGS) entry which is preliminary data.</text>
</comment>
<dbReference type="InterPro" id="IPR007011">
    <property type="entry name" value="LEA_SMP_dom"/>
</dbReference>
<evidence type="ECO:0000313" key="3">
    <source>
        <dbReference type="EMBL" id="MBT2917999.1"/>
    </source>
</evidence>
<feature type="domain" description="SMP" evidence="2">
    <location>
        <begin position="4"/>
        <end position="47"/>
    </location>
</feature>
<sequence>MSKAKSTPMTPSAAARIQGGQAKANGGQVAKGSFAARAQSAAAKNSQS</sequence>
<evidence type="ECO:0000313" key="4">
    <source>
        <dbReference type="Proteomes" id="UP000078309"/>
    </source>
</evidence>
<organism evidence="3 4">
    <name type="scientific">Vibrio anguillarum</name>
    <name type="common">Listonella anguillarum</name>
    <dbReference type="NCBI Taxonomy" id="55601"/>
    <lineage>
        <taxon>Bacteria</taxon>
        <taxon>Pseudomonadati</taxon>
        <taxon>Pseudomonadota</taxon>
        <taxon>Gammaproteobacteria</taxon>
        <taxon>Vibrionales</taxon>
        <taxon>Vibrionaceae</taxon>
        <taxon>Vibrio</taxon>
    </lineage>
</organism>
<reference evidence="3 4" key="1">
    <citation type="journal article" date="2017" name="J. Fish Dis.">
        <title>Comparative assessment of Vibrio virulence in marine fish larvae.</title>
        <authorList>
            <person name="Ronneseth A."/>
            <person name="Castillo D."/>
            <person name="D'Alvise P."/>
            <person name="Tonnesen O."/>
            <person name="Haugland G."/>
            <person name="Grotkjaer T."/>
            <person name="Engell-Sorensen K."/>
            <person name="Norremark L."/>
            <person name="Bergh O."/>
            <person name="Wergeland H.I."/>
            <person name="Gram L."/>
        </authorList>
    </citation>
    <scope>NUCLEOTIDE SEQUENCE [LARGE SCALE GENOMIC DNA]</scope>
    <source>
        <strain evidence="3 4">90-11-286</strain>
    </source>
</reference>
<dbReference type="EMBL" id="JAHGUI010000018">
    <property type="protein sequence ID" value="MBT2917999.1"/>
    <property type="molecule type" value="Genomic_DNA"/>
</dbReference>
<dbReference type="AlphaFoldDB" id="A0ABD4QS66"/>
<dbReference type="Pfam" id="PF04927">
    <property type="entry name" value="SMP"/>
    <property type="match status" value="1"/>
</dbReference>
<proteinExistence type="predicted"/>
<protein>
    <recommendedName>
        <fullName evidence="2">SMP domain-containing protein</fullName>
    </recommendedName>
</protein>
<gene>
    <name evidence="3" type="ORF">PL14_04795</name>
</gene>
<feature type="compositionally biased region" description="Polar residues" evidence="1">
    <location>
        <begin position="1"/>
        <end position="10"/>
    </location>
</feature>
<feature type="compositionally biased region" description="Low complexity" evidence="1">
    <location>
        <begin position="30"/>
        <end position="48"/>
    </location>
</feature>
<name>A0ABD4QS66_VIBAN</name>
<dbReference type="InterPro" id="IPR038213">
    <property type="entry name" value="IFI6/IFI27-like_sf"/>
</dbReference>
<dbReference type="Proteomes" id="UP000078309">
    <property type="component" value="Unassembled WGS sequence"/>
</dbReference>
<accession>A0ABD4QS66</accession>
<dbReference type="RefSeq" id="WP_019823990.1">
    <property type="nucleotide sequence ID" value="NZ_JAHGUI010000018.1"/>
</dbReference>